<accession>V5BFM6</accession>
<evidence type="ECO:0000313" key="1">
    <source>
        <dbReference type="EMBL" id="ESS72075.1"/>
    </source>
</evidence>
<proteinExistence type="predicted"/>
<reference evidence="1 2" key="1">
    <citation type="journal article" date="2013" name="Genome Announc.">
        <title>Draft Genome Sequence of the Methanotrophic Gammaproteobacterium Methyloglobulus morosus DSM 22980 Strain KoM1.</title>
        <authorList>
            <person name="Poehlein A."/>
            <person name="Deutzmann J.S."/>
            <person name="Daniel R."/>
            <person name="Simeonova D.D."/>
        </authorList>
    </citation>
    <scope>NUCLEOTIDE SEQUENCE [LARGE SCALE GENOMIC DNA]</scope>
    <source>
        <strain evidence="1 2">KoM1</strain>
    </source>
</reference>
<evidence type="ECO:0000313" key="2">
    <source>
        <dbReference type="Proteomes" id="UP000017842"/>
    </source>
</evidence>
<protein>
    <submittedName>
        <fullName evidence="1">Uncharacterized protein</fullName>
    </submittedName>
</protein>
<name>V5BFM6_9GAMM</name>
<dbReference type="AlphaFoldDB" id="V5BFM6"/>
<comment type="caution">
    <text evidence="1">The sequence shown here is derived from an EMBL/GenBank/DDBJ whole genome shotgun (WGS) entry which is preliminary data.</text>
</comment>
<keyword evidence="2" id="KW-1185">Reference proteome</keyword>
<organism evidence="1 2">
    <name type="scientific">Methyloglobulus morosus KoM1</name>
    <dbReference type="NCBI Taxonomy" id="1116472"/>
    <lineage>
        <taxon>Bacteria</taxon>
        <taxon>Pseudomonadati</taxon>
        <taxon>Pseudomonadota</taxon>
        <taxon>Gammaproteobacteria</taxon>
        <taxon>Methylococcales</taxon>
        <taxon>Methylococcaceae</taxon>
        <taxon>Methyloglobulus</taxon>
    </lineage>
</organism>
<dbReference type="EMBL" id="AYLO01000070">
    <property type="protein sequence ID" value="ESS72075.1"/>
    <property type="molecule type" value="Genomic_DNA"/>
</dbReference>
<gene>
    <name evidence="1" type="ORF">MGMO_73c00140</name>
</gene>
<dbReference type="Proteomes" id="UP000017842">
    <property type="component" value="Unassembled WGS sequence"/>
</dbReference>
<sequence length="76" mass="8599">MTNKEELIRTIWQRVGITNENLKILAASRKQFIQSAITELGVPYEEASAKFNALIEEMIEDMDKSVKSIVDIGSNK</sequence>
<dbReference type="RefSeq" id="WP_023494893.1">
    <property type="nucleotide sequence ID" value="NZ_AYLO01000070.1"/>
</dbReference>
<dbReference type="STRING" id="1116472.MGMO_73c00140"/>